<feature type="signal peptide" evidence="1">
    <location>
        <begin position="1"/>
        <end position="22"/>
    </location>
</feature>
<reference evidence="3" key="1">
    <citation type="submission" date="2017-04" db="EMBL/GenBank/DDBJ databases">
        <authorList>
            <person name="Varghese N."/>
            <person name="Submissions S."/>
        </authorList>
    </citation>
    <scope>NUCLEOTIDE SEQUENCE [LARGE SCALE GENOMIC DNA]</scope>
    <source>
        <strain evidence="3">DSM 20463</strain>
    </source>
</reference>
<dbReference type="AlphaFoldDB" id="A0A1W1VK39"/>
<evidence type="ECO:0000256" key="1">
    <source>
        <dbReference type="SAM" id="SignalP"/>
    </source>
</evidence>
<name>A0A1W1VK39_PEPAS</name>
<protein>
    <recommendedName>
        <fullName evidence="4">Lipoprotein</fullName>
    </recommendedName>
</protein>
<dbReference type="Proteomes" id="UP000192368">
    <property type="component" value="Unassembled WGS sequence"/>
</dbReference>
<dbReference type="EMBL" id="FWWR01000017">
    <property type="protein sequence ID" value="SMB93745.1"/>
    <property type="molecule type" value="Genomic_DNA"/>
</dbReference>
<proteinExistence type="predicted"/>
<dbReference type="OrthoDB" id="9874208at2"/>
<organism evidence="2 3">
    <name type="scientific">Peptoniphilus asaccharolyticus DSM 20463</name>
    <dbReference type="NCBI Taxonomy" id="573058"/>
    <lineage>
        <taxon>Bacteria</taxon>
        <taxon>Bacillati</taxon>
        <taxon>Bacillota</taxon>
        <taxon>Tissierellia</taxon>
        <taxon>Tissierellales</taxon>
        <taxon>Peptoniphilaceae</taxon>
        <taxon>Peptoniphilus</taxon>
    </lineage>
</organism>
<keyword evidence="1" id="KW-0732">Signal</keyword>
<feature type="chain" id="PRO_5039639329" description="Lipoprotein" evidence="1">
    <location>
        <begin position="23"/>
        <end position="207"/>
    </location>
</feature>
<gene>
    <name evidence="2" type="ORF">SAMN00017477_2129</name>
</gene>
<evidence type="ECO:0000313" key="2">
    <source>
        <dbReference type="EMBL" id="SMB93745.1"/>
    </source>
</evidence>
<sequence>MKKIFLFIFLSTIFLLTSCTNSKNKNINLENLTHDVTYIRTNTKNLKLIEKKKLQNGYHLKSEKYTNLSELSNDLEISFINSTYFSNQEYCAKYFQDGVLSQIVVFPSNMIFDSLINSFDFKVSDPPFLSIEWVNNPIQKGIPKELMGNFSIEEEYKIANTTVYIIKSGSEEMPTYLGVFKFDNKAYTINNVKSIAELKNIIDSFEF</sequence>
<dbReference type="RefSeq" id="WP_084231621.1">
    <property type="nucleotide sequence ID" value="NZ_FWWR01000017.1"/>
</dbReference>
<dbReference type="PROSITE" id="PS51257">
    <property type="entry name" value="PROKAR_LIPOPROTEIN"/>
    <property type="match status" value="1"/>
</dbReference>
<evidence type="ECO:0008006" key="4">
    <source>
        <dbReference type="Google" id="ProtNLM"/>
    </source>
</evidence>
<evidence type="ECO:0000313" key="3">
    <source>
        <dbReference type="Proteomes" id="UP000192368"/>
    </source>
</evidence>
<accession>A0A1W1VK39</accession>
<keyword evidence="3" id="KW-1185">Reference proteome</keyword>